<feature type="region of interest" description="Disordered" evidence="1">
    <location>
        <begin position="172"/>
        <end position="198"/>
    </location>
</feature>
<evidence type="ECO:0000256" key="1">
    <source>
        <dbReference type="SAM" id="MobiDB-lite"/>
    </source>
</evidence>
<name>A0A9P0VVS6_9ASCO</name>
<dbReference type="Pfam" id="PF11704">
    <property type="entry name" value="Folliculin"/>
    <property type="match status" value="1"/>
</dbReference>
<dbReference type="OrthoDB" id="5599713at2759"/>
<dbReference type="GO" id="GO:0005096">
    <property type="term" value="F:GTPase activator activity"/>
    <property type="evidence" value="ECO:0007669"/>
    <property type="project" value="InterPro"/>
</dbReference>
<dbReference type="AlphaFoldDB" id="A0A9P0VVS6"/>
<reference evidence="3" key="1">
    <citation type="submission" date="2022-03" db="EMBL/GenBank/DDBJ databases">
        <authorList>
            <person name="Legras J.-L."/>
            <person name="Devillers H."/>
            <person name="Grondin C."/>
        </authorList>
    </citation>
    <scope>NUCLEOTIDE SEQUENCE</scope>
    <source>
        <strain evidence="3">CLIB 1423</strain>
    </source>
</reference>
<dbReference type="InterPro" id="IPR021713">
    <property type="entry name" value="Folliculin"/>
</dbReference>
<accession>A0A9P0VVS6</accession>
<dbReference type="GO" id="GO:0005829">
    <property type="term" value="C:cytosol"/>
    <property type="evidence" value="ECO:0007669"/>
    <property type="project" value="TreeGrafter"/>
</dbReference>
<dbReference type="InterPro" id="IPR037521">
    <property type="entry name" value="FLCN/SMCR8_DENN"/>
</dbReference>
<dbReference type="PANTHER" id="PTHR31441">
    <property type="entry name" value="FOLLICULIN FAMILY MEMBER"/>
    <property type="match status" value="1"/>
</dbReference>
<comment type="caution">
    <text evidence="3">The sequence shown here is derived from an EMBL/GenBank/DDBJ whole genome shotgun (WGS) entry which is preliminary data.</text>
</comment>
<evidence type="ECO:0000313" key="3">
    <source>
        <dbReference type="EMBL" id="CAH2350340.1"/>
    </source>
</evidence>
<dbReference type="InterPro" id="IPR037520">
    <property type="entry name" value="Folliculin/SMCR8_longin"/>
</dbReference>
<protein>
    <submittedName>
        <fullName evidence="3">Protein Lst7p</fullName>
    </submittedName>
</protein>
<dbReference type="PANTHER" id="PTHR31441:SF2">
    <property type="entry name" value="FOLLICULIN"/>
    <property type="match status" value="1"/>
</dbReference>
<evidence type="ECO:0000259" key="2">
    <source>
        <dbReference type="PROSITE" id="PS51834"/>
    </source>
</evidence>
<proteinExistence type="predicted"/>
<keyword evidence="4" id="KW-1185">Reference proteome</keyword>
<gene>
    <name evidence="3" type="ORF">CLIB1423_01S07888</name>
</gene>
<dbReference type="GO" id="GO:1904263">
    <property type="term" value="P:positive regulation of TORC1 signaling"/>
    <property type="evidence" value="ECO:0007669"/>
    <property type="project" value="TreeGrafter"/>
</dbReference>
<sequence length="240" mass="26870">MANYMVCLAHFCELHGPSTIICTQKVAEPEKSSLFLPANSMLQTCQSCKLTLPDDSVNLQSTIGGTSYVSTQYPASSQRYSSLTKLVMKTLSVETTSDISKPIFFGDVVNGYCINKIFKISDANARGGERKYSLMVVSDKEKDLLLHWDDFSIYLNEFILLIQQQAQYVTDELNPKKSKPPATSSASTSGNNQTSNTATFDNERYLRRSLIKPKSLIDLTNDNELFVKIHLWAIELLKDV</sequence>
<feature type="compositionally biased region" description="Low complexity" evidence="1">
    <location>
        <begin position="180"/>
        <end position="198"/>
    </location>
</feature>
<dbReference type="Proteomes" id="UP000837801">
    <property type="component" value="Unassembled WGS sequence"/>
</dbReference>
<evidence type="ECO:0000313" key="4">
    <source>
        <dbReference type="Proteomes" id="UP000837801"/>
    </source>
</evidence>
<dbReference type="EMBL" id="CAKXYY010000001">
    <property type="protein sequence ID" value="CAH2350340.1"/>
    <property type="molecule type" value="Genomic_DNA"/>
</dbReference>
<dbReference type="PROSITE" id="PS51834">
    <property type="entry name" value="DENN_FLCN_SMCR8"/>
    <property type="match status" value="1"/>
</dbReference>
<feature type="domain" description="UDENN FLCN/SMCR8-type" evidence="2">
    <location>
        <begin position="50"/>
        <end position="240"/>
    </location>
</feature>
<organism evidence="3 4">
    <name type="scientific">[Candida] railenensis</name>
    <dbReference type="NCBI Taxonomy" id="45579"/>
    <lineage>
        <taxon>Eukaryota</taxon>
        <taxon>Fungi</taxon>
        <taxon>Dikarya</taxon>
        <taxon>Ascomycota</taxon>
        <taxon>Saccharomycotina</taxon>
        <taxon>Pichiomycetes</taxon>
        <taxon>Debaryomycetaceae</taxon>
        <taxon>Kurtzmaniella</taxon>
    </lineage>
</organism>